<evidence type="ECO:0000256" key="6">
    <source>
        <dbReference type="ARBA" id="ARBA00023157"/>
    </source>
</evidence>
<dbReference type="SMART" id="SM00768">
    <property type="entry name" value="X8"/>
    <property type="match status" value="1"/>
</dbReference>
<evidence type="ECO:0000256" key="2">
    <source>
        <dbReference type="ARBA" id="ARBA00007528"/>
    </source>
</evidence>
<dbReference type="Gene3D" id="1.20.58.1040">
    <property type="match status" value="1"/>
</dbReference>
<dbReference type="GO" id="GO:0098552">
    <property type="term" value="C:side of membrane"/>
    <property type="evidence" value="ECO:0007669"/>
    <property type="project" value="UniProtKB-KW"/>
</dbReference>
<evidence type="ECO:0000313" key="13">
    <source>
        <dbReference type="Proteomes" id="UP000676310"/>
    </source>
</evidence>
<keyword evidence="6" id="KW-1015">Disulfide bond</keyword>
<dbReference type="InterPro" id="IPR012946">
    <property type="entry name" value="X8"/>
</dbReference>
<feature type="signal peptide" evidence="9">
    <location>
        <begin position="1"/>
        <end position="19"/>
    </location>
</feature>
<accession>A0A8J2I5G6</accession>
<gene>
    <name evidence="12" type="ORF">ALTATR162_LOCUS7347</name>
</gene>
<evidence type="ECO:0000256" key="7">
    <source>
        <dbReference type="ARBA" id="ARBA00023180"/>
    </source>
</evidence>
<evidence type="ECO:0000256" key="1">
    <source>
        <dbReference type="ARBA" id="ARBA00004609"/>
    </source>
</evidence>
<dbReference type="GO" id="GO:0005886">
    <property type="term" value="C:plasma membrane"/>
    <property type="evidence" value="ECO:0007669"/>
    <property type="project" value="UniProtKB-SubCell"/>
</dbReference>
<evidence type="ECO:0000256" key="3">
    <source>
        <dbReference type="ARBA" id="ARBA00022622"/>
    </source>
</evidence>
<evidence type="ECO:0000256" key="5">
    <source>
        <dbReference type="ARBA" id="ARBA00023136"/>
    </source>
</evidence>
<feature type="chain" id="PRO_5035341686" description="1,3-beta-glucanosyltransferase" evidence="9">
    <location>
        <begin position="20"/>
        <end position="540"/>
    </location>
</feature>
<protein>
    <recommendedName>
        <fullName evidence="9">1,3-beta-glucanosyltransferase</fullName>
        <ecNumber evidence="9">2.4.1.-</ecNumber>
    </recommendedName>
</protein>
<keyword evidence="10" id="KW-0812">Transmembrane</keyword>
<keyword evidence="5 9" id="KW-0472">Membrane</keyword>
<comment type="caution">
    <text evidence="12">The sequence shown here is derived from an EMBL/GenBank/DDBJ whole genome shotgun (WGS) entry which is preliminary data.</text>
</comment>
<dbReference type="InterPro" id="IPR004886">
    <property type="entry name" value="Glucanosyltransferase"/>
</dbReference>
<feature type="transmembrane region" description="Helical" evidence="10">
    <location>
        <begin position="521"/>
        <end position="539"/>
    </location>
</feature>
<comment type="similarity">
    <text evidence="2 9">Belongs to the glycosyl hydrolase 72 family.</text>
</comment>
<reference evidence="12" key="1">
    <citation type="submission" date="2021-05" db="EMBL/GenBank/DDBJ databases">
        <authorList>
            <person name="Stam R."/>
        </authorList>
    </citation>
    <scope>NUCLEOTIDE SEQUENCE</scope>
    <source>
        <strain evidence="12">CS162</strain>
    </source>
</reference>
<dbReference type="RefSeq" id="XP_043170910.1">
    <property type="nucleotide sequence ID" value="XM_043314975.1"/>
</dbReference>
<evidence type="ECO:0000256" key="8">
    <source>
        <dbReference type="ARBA" id="ARBA00023288"/>
    </source>
</evidence>
<dbReference type="GO" id="GO:0031505">
    <property type="term" value="P:fungal-type cell wall organization"/>
    <property type="evidence" value="ECO:0007669"/>
    <property type="project" value="TreeGrafter"/>
</dbReference>
<dbReference type="Proteomes" id="UP000676310">
    <property type="component" value="Unassembled WGS sequence"/>
</dbReference>
<dbReference type="InterPro" id="IPR017853">
    <property type="entry name" value="GH"/>
</dbReference>
<keyword evidence="7" id="KW-0325">Glycoprotein</keyword>
<name>A0A8J2I5G6_9PLEO</name>
<keyword evidence="4 9" id="KW-0732">Signal</keyword>
<dbReference type="EC" id="2.4.1.-" evidence="9"/>
<dbReference type="OrthoDB" id="421038at2759"/>
<evidence type="ECO:0000313" key="12">
    <source>
        <dbReference type="EMBL" id="CAG5171592.1"/>
    </source>
</evidence>
<keyword evidence="8 9" id="KW-0449">Lipoprotein</keyword>
<keyword evidence="9" id="KW-0808">Transferase</keyword>
<sequence>MVQFATVASALLLANRVAALDPIITKGSKFFYKNGTQFFMKGIAYQKDPYGLGGESGDGTYSDSLSDEAACKRDIPIMAKAGTNTIRVYQINPDKDYSACMRMLSDAGIYIVADLSEPSQSINRVDPQWTVELFDRYKAVIDSVAKYDNTIGFFAGNEVTNNASNKDASAFVKAAIRDSKQYIKNLGKDQRWLGVRYAANDNSEIRAQAAYYFNCGNKEETLDFWGYNLYSWCGENTMSGSGYDKQVEFFSNYSVPVFLAEYGCNVPDGAEGRLFQDTTALYSDDMSKVFSGGIVYMYYQEENDYGLVEVNNGNAETMKNYDVLSSQVVKATPSSTSAHNYNPTNSPASCPELSSSWGVNSKALPPTPDRDLCECMYASVSCAPSRSLNTSDYGEIFGFICSEKPSVCAGINTNTTTGVYGAYSMCNDTHKLAHVMDAYYLDQNSASTACDHNGKAAIRSSPSPASSCKAKIDEAASSNAWAATATAARATGSSSAGGSGDRESFGIANFRVQTVCSYGDFGIGFYFAVATIFGGIMIML</sequence>
<evidence type="ECO:0000256" key="4">
    <source>
        <dbReference type="ARBA" id="ARBA00022729"/>
    </source>
</evidence>
<dbReference type="SUPFAM" id="SSF51445">
    <property type="entry name" value="(Trans)glycosidases"/>
    <property type="match status" value="1"/>
</dbReference>
<dbReference type="PANTHER" id="PTHR31468">
    <property type="entry name" value="1,3-BETA-GLUCANOSYLTRANSFERASE GAS1"/>
    <property type="match status" value="1"/>
</dbReference>
<dbReference type="Pfam" id="PF07983">
    <property type="entry name" value="X8"/>
    <property type="match status" value="1"/>
</dbReference>
<comment type="subcellular location">
    <subcellularLocation>
        <location evidence="1 9">Cell membrane</location>
        <topology evidence="1 9">Lipid-anchor</topology>
        <topology evidence="1 9">GPI-anchor</topology>
    </subcellularLocation>
</comment>
<evidence type="ECO:0000259" key="11">
    <source>
        <dbReference type="SMART" id="SM00768"/>
    </source>
</evidence>
<evidence type="ECO:0000256" key="9">
    <source>
        <dbReference type="RuleBase" id="RU361209"/>
    </source>
</evidence>
<dbReference type="FunFam" id="3.20.20.80:FF:000038">
    <property type="entry name" value="1,3-beta-glucanosyltransferase"/>
    <property type="match status" value="1"/>
</dbReference>
<keyword evidence="10" id="KW-1133">Transmembrane helix</keyword>
<dbReference type="Gene3D" id="3.20.20.80">
    <property type="entry name" value="Glycosidases"/>
    <property type="match status" value="1"/>
</dbReference>
<organism evidence="12 13">
    <name type="scientific">Alternaria atra</name>
    <dbReference type="NCBI Taxonomy" id="119953"/>
    <lineage>
        <taxon>Eukaryota</taxon>
        <taxon>Fungi</taxon>
        <taxon>Dikarya</taxon>
        <taxon>Ascomycota</taxon>
        <taxon>Pezizomycotina</taxon>
        <taxon>Dothideomycetes</taxon>
        <taxon>Pleosporomycetidae</taxon>
        <taxon>Pleosporales</taxon>
        <taxon>Pleosporineae</taxon>
        <taxon>Pleosporaceae</taxon>
        <taxon>Alternaria</taxon>
        <taxon>Alternaria sect. Ulocladioides</taxon>
    </lineage>
</organism>
<dbReference type="GeneID" id="67019337"/>
<dbReference type="GO" id="GO:0042124">
    <property type="term" value="F:1,3-beta-glucanosyltransferase activity"/>
    <property type="evidence" value="ECO:0007669"/>
    <property type="project" value="TreeGrafter"/>
</dbReference>
<keyword evidence="3 9" id="KW-0336">GPI-anchor</keyword>
<dbReference type="Pfam" id="PF03198">
    <property type="entry name" value="Glyco_hydro_72"/>
    <property type="match status" value="1"/>
</dbReference>
<keyword evidence="13" id="KW-1185">Reference proteome</keyword>
<dbReference type="GO" id="GO:0071970">
    <property type="term" value="P:fungal-type cell wall (1-&gt;3)-beta-D-glucan biosynthetic process"/>
    <property type="evidence" value="ECO:0007669"/>
    <property type="project" value="TreeGrafter"/>
</dbReference>
<dbReference type="AlphaFoldDB" id="A0A8J2I5G6"/>
<feature type="domain" description="X8" evidence="11">
    <location>
        <begin position="380"/>
        <end position="470"/>
    </location>
</feature>
<comment type="function">
    <text evidence="9">Splits internally a 1,3-beta-glucan molecule and transfers the newly generated reducing end (the donor) to the non-reducing end of another 1,3-beta-glucan molecule (the acceptor) forming a 1,3-beta linkage, resulting in the elongation of 1,3-beta-glucan chains in the cell wall.</text>
</comment>
<proteinExistence type="inferred from homology"/>
<evidence type="ECO:0000256" key="10">
    <source>
        <dbReference type="SAM" id="Phobius"/>
    </source>
</evidence>
<dbReference type="EMBL" id="CAJRGZ010000022">
    <property type="protein sequence ID" value="CAG5171592.1"/>
    <property type="molecule type" value="Genomic_DNA"/>
</dbReference>
<dbReference type="PANTHER" id="PTHR31468:SF2">
    <property type="entry name" value="1,3-BETA-GLUCANOSYLTRANSFERASE GAS1"/>
    <property type="match status" value="1"/>
</dbReference>